<name>A0A812SCI4_9DINO</name>
<keyword evidence="4" id="KW-1185">Reference proteome</keyword>
<feature type="region of interest" description="Disordered" evidence="1">
    <location>
        <begin position="175"/>
        <end position="196"/>
    </location>
</feature>
<organism evidence="3 4">
    <name type="scientific">Symbiodinium natans</name>
    <dbReference type="NCBI Taxonomy" id="878477"/>
    <lineage>
        <taxon>Eukaryota</taxon>
        <taxon>Sar</taxon>
        <taxon>Alveolata</taxon>
        <taxon>Dinophyceae</taxon>
        <taxon>Suessiales</taxon>
        <taxon>Symbiodiniaceae</taxon>
        <taxon>Symbiodinium</taxon>
    </lineage>
</organism>
<keyword evidence="2" id="KW-0472">Membrane</keyword>
<feature type="region of interest" description="Disordered" evidence="1">
    <location>
        <begin position="2529"/>
        <end position="2552"/>
    </location>
</feature>
<feature type="compositionally biased region" description="Basic and acidic residues" evidence="1">
    <location>
        <begin position="359"/>
        <end position="377"/>
    </location>
</feature>
<feature type="transmembrane region" description="Helical" evidence="2">
    <location>
        <begin position="2858"/>
        <end position="2875"/>
    </location>
</feature>
<reference evidence="3" key="1">
    <citation type="submission" date="2021-02" db="EMBL/GenBank/DDBJ databases">
        <authorList>
            <person name="Dougan E. K."/>
            <person name="Rhodes N."/>
            <person name="Thang M."/>
            <person name="Chan C."/>
        </authorList>
    </citation>
    <scope>NUCLEOTIDE SEQUENCE</scope>
</reference>
<feature type="region of interest" description="Disordered" evidence="1">
    <location>
        <begin position="247"/>
        <end position="327"/>
    </location>
</feature>
<dbReference type="InterPro" id="IPR012337">
    <property type="entry name" value="RNaseH-like_sf"/>
</dbReference>
<keyword evidence="2" id="KW-0812">Transmembrane</keyword>
<evidence type="ECO:0000313" key="3">
    <source>
        <dbReference type="EMBL" id="CAE7477697.1"/>
    </source>
</evidence>
<feature type="compositionally biased region" description="Polar residues" evidence="1">
    <location>
        <begin position="277"/>
        <end position="287"/>
    </location>
</feature>
<feature type="transmembrane region" description="Helical" evidence="2">
    <location>
        <begin position="2339"/>
        <end position="2360"/>
    </location>
</feature>
<feature type="region of interest" description="Disordered" evidence="1">
    <location>
        <begin position="356"/>
        <end position="386"/>
    </location>
</feature>
<evidence type="ECO:0000256" key="1">
    <source>
        <dbReference type="SAM" id="MobiDB-lite"/>
    </source>
</evidence>
<feature type="compositionally biased region" description="Basic and acidic residues" evidence="1">
    <location>
        <begin position="1"/>
        <end position="10"/>
    </location>
</feature>
<feature type="transmembrane region" description="Helical" evidence="2">
    <location>
        <begin position="2976"/>
        <end position="2994"/>
    </location>
</feature>
<feature type="region of interest" description="Disordered" evidence="1">
    <location>
        <begin position="1"/>
        <end position="23"/>
    </location>
</feature>
<feature type="compositionally biased region" description="Low complexity" evidence="1">
    <location>
        <begin position="2710"/>
        <end position="2727"/>
    </location>
</feature>
<accession>A0A812SCI4</accession>
<feature type="region of interest" description="Disordered" evidence="1">
    <location>
        <begin position="2690"/>
        <end position="2734"/>
    </location>
</feature>
<dbReference type="Proteomes" id="UP000604046">
    <property type="component" value="Unassembled WGS sequence"/>
</dbReference>
<dbReference type="SUPFAM" id="SSF53098">
    <property type="entry name" value="Ribonuclease H-like"/>
    <property type="match status" value="1"/>
</dbReference>
<dbReference type="Gene3D" id="3.30.420.10">
    <property type="entry name" value="Ribonuclease H-like superfamily/Ribonuclease H"/>
    <property type="match status" value="1"/>
</dbReference>
<feature type="transmembrane region" description="Helical" evidence="2">
    <location>
        <begin position="2308"/>
        <end position="2327"/>
    </location>
</feature>
<gene>
    <name evidence="3" type="primary">RE2</name>
    <name evidence="3" type="ORF">SNAT2548_LOCUS26831</name>
</gene>
<evidence type="ECO:0000256" key="2">
    <source>
        <dbReference type="SAM" id="Phobius"/>
    </source>
</evidence>
<evidence type="ECO:0000313" key="4">
    <source>
        <dbReference type="Proteomes" id="UP000604046"/>
    </source>
</evidence>
<dbReference type="GO" id="GO:0003676">
    <property type="term" value="F:nucleic acid binding"/>
    <property type="evidence" value="ECO:0007669"/>
    <property type="project" value="InterPro"/>
</dbReference>
<sequence length="3077" mass="334362">MDPLMRKRESASPSGGAVLEAPGDADAAYETALSQALHCNDEADSEGRVQEAALIDSRSPKEEAPVEGLVASPFHSDKVHAEVELLRNRPATLDGDAQRVSEINETGLGDRISGACTGEPQYFADEGSREATVRVARLEGFPEGQSGSAALAGEIQAGRRDDGEPLAAGYGVERVRPHPCSEGQSGLSPELRSPGSWKGGFPQRLEEAYQMRPFPGDSRELVPAIADGTSRLEALLLQVMEENRSLRMRVDQMETQSSWHSGRTQATPPELEAHMSSPVSLMNSSVGASRPTESRSAGIPPLSRGGPQTFSPPQAQGGPQAPMGVGGVQKSMVVQGGSLVSGDLESRELVHYQGRQAGLHREGHEPREPSMEFDRRGTVIRPPPIPPPREACRSLAEAAVPGVGDARMQAPNTGVIGSSVGERPEEPAKYISELPKLPALDVSTSAVACGNWMAQLRQVFAGLSPSALVWYEAVEMAATKCYQRWLVADPLDRLSLDPGGVVAVFDEVKFQRVESRAVSLMLAAIPQSLRDDAVSNRLIQAECEALALGQEGQAPAVPKGGEFSGNPGVKALEGGTGNGQSSAQEALFAEATKLLKGVSLKPLQVPSEGVLSGFGIDRGWLMSAVANASDPLYAPVDSGATNALRPADPIEVAESQVIRVDLASGGTQLHINKHGTLLSEAACQVIIPAGYLVQLGFSIVWGKKGCTIRRKGRIPLEVTVVKGCPLIDREIGLQLLREYEQLREPGLGVSVKSVGLDGGATDSRSGGSLASWLKLKRIISFGCLFLYAVAQAAADGPPNPSEGLADAGLLEGCSVFPDGITDAVDLAKWPLKRAAANLHTRETGGFGTQIGGRRVLFGWEHPRDPEEYLEGEQGKFGHARPKTTTFATTSWWLYENLDQHFLTPLQRAEFGKGPILPQSRLKEEKQSEVEERRVFLARLTEAERIQRHERNDHVPFRRGCEVCLGAQARQRSHWRASCTNVHSLSCDIAGPFKNGRSYDPTASGRDRGGGYRYFLAFAFTVPIFPVGAGVGLIEDPARMASVYLDPEGSDGVGDEDLPGLLPVFSLGSESGLKGAPVVDKVTHRIRAKGPEPADVPDSPEGDVPPVVPTRTLFMGVPLRAKKAKEVLPAVQAVVNKLEAFGFPVHRYHADRAQELKSKALVSWCRDRGIHPTWTPGESPAGNKAELAVQQLKGLTRKLLHVAGLDSDFWPLALLHASRRHWVALCQDLGIVQPVLLPFGLELLARQRARSGYESHWRSRAVKGVYLGHAPDTPGGHLVTEEAGDRKVLLTNSVYPLSPRQVDPAKPRFRLRDKTTPHLVKTLVFADSLSLAPPVSARDVARLAPGGEWDQNDWEFDGSECDWDSVSDSGERHLKDQGENPGREFRDFWSETMGMLKVWDSEEEQRPLLGKGVKESSEVTVMPGEFLSACQAEGRYDFASCLKVLRECVNGFPRPRRPGLEGDRAYAILGLYSHGGMIGVTSFARKNPELTQYLNGFGVFRVEVFGLAVPMERVPFSDGSVKSGHVLDIHERPQLFDSHMWHESEPWVGTDRWVLVAYVPGRFEALGSEQRQALVELGFSVKGLYGLGTGEVSVSQCKASVSSEACDEGQDAVSGPACSEFASSWEVELPCEILDPGQFEQAVSLHHRYVEDCSRIAGELDRAVEWGCGGQVSKLLRVARLECGWFEGVLKRWGPVEEMHTSLKGLTTDIPLGEQELEAAEVFLQTRTVGLDEARKELEKWKGPGQDKVTALEETTGAVERVTVEQVEEWIRAGYKVMQVPGKAVLTRKAGVGRRQLRAVCCGNYLPAESLGLAKSDLYAGGVEALTVRVVLVYVASRPDWCGCILDVKCAFLYAPARSIQEDAEKQTIIVVRPPYLLVQLGLLGPQRRWRIIRALYGLQTSPKDWALYRDQELKGLQVSVEDEVLTLFQGISDDSLWFAKNAKGEVRALVVVYVDDVGLFGPRLVLRALVDKLREKWNTSEPVWSNDETLLNICGVELQQLKMGWRLTKRAYLQELLQRYEVESTASVPIARWDDPPDEDCGISDVRRAQGIVGALLWAMTRSRPDLMFAISKMSQCATKAPKKVFETGLQVLAYVRQTLDLGLEFPIDVGPTFGSHGQLSLPRNKGVLEVYSDSSHAPQGGRSMQSTVLMWRGGCILWEASRQAFTTLSSAESELVSMIHSVQAGESVQPIIEELTEEDTLLSLQGDNAASVRAFEPAGGGWRNRHLRMRAAAARERVAAGALVVQHIAGEYQVADLGTKPLGGSRITALLSLANVREGSMSRGMRDGLNTSARALRRVRACASQPEWLSCPTAALVLTMLAIVQPTRAQPMYQEEKWGWVWIVAFGLVMLAAVIWYGGLGLAVPGSLEARGQVCEESESGSEAPEPNGSLRELCAYEPQGLDDSLKMPGTCVEIGGSCGSNELPTGGLRPVGTVFQGQACGSQDGGSWLDGRALSAVSVLDGPSELAFAAAQAAFEVSQSGSSGLGHGDPFAVVASEAEIAFAAAQAVFEASQPGVLGLGYDPSYVEVDSEGQSEGSERLDAVPHRPSEDYQPPIGFTRQFFREEESSDSASSSSTSEGFEGAEGHVSWEARAVAEQTPGVGDPASSSDFSRFVTTTDGRLVAWRVRDERIHFLRRLLTLSGEVIVGLLGVGSGEVRWLREVAATYRYGIAGACERFRSLENVAPGFVPREGDSDPLEGRADASEPGASETTESSRLSSASSGSEYFSPEGSELEAASEETGVWLTASLGVWYRAGAEGFWMRYVDDVAWVPLPGWSLSQVQVVVEGLCRDDWSEFEAMISAPRDDSSEDWGSDLGSEESCLAVNLWALGCSSVGFLAGVISTMMWVGWIQGWTSVLFCVYLSSFWVRMAALWGDGSIEDGFRRLVILAEESYLWFPLVGKSGIVGLSLPRANSWNFVVLIVLFVVFGFSSPANAQIVMEKALVGYEEIQPEVTAATCEIQETTEALDTSEVSLWWFGLIWSIFSVGVWEAFKWTVKRTICRRKNSTAESQTEDQYVIELPLPSGVPHRAQILFCLWRAGFHIDVQQYPEEVQDEYHSYVGAYLVRVDRGEDSSD</sequence>
<dbReference type="InterPro" id="IPR036397">
    <property type="entry name" value="RNaseH_sf"/>
</dbReference>
<proteinExistence type="predicted"/>
<dbReference type="EMBL" id="CAJNDS010002445">
    <property type="protein sequence ID" value="CAE7477697.1"/>
    <property type="molecule type" value="Genomic_DNA"/>
</dbReference>
<feature type="compositionally biased region" description="Low complexity" evidence="1">
    <location>
        <begin position="312"/>
        <end position="323"/>
    </location>
</feature>
<feature type="compositionally biased region" description="Polar residues" evidence="1">
    <location>
        <begin position="253"/>
        <end position="267"/>
    </location>
</feature>
<feature type="compositionally biased region" description="Basic and acidic residues" evidence="1">
    <location>
        <begin position="2538"/>
        <end position="2551"/>
    </location>
</feature>
<comment type="caution">
    <text evidence="3">The sequence shown here is derived from an EMBL/GenBank/DDBJ whole genome shotgun (WGS) entry which is preliminary data.</text>
</comment>
<keyword evidence="2" id="KW-1133">Transmembrane helix</keyword>
<feature type="compositionally biased region" description="Basic and acidic residues" evidence="1">
    <location>
        <begin position="2692"/>
        <end position="2705"/>
    </location>
</feature>
<protein>
    <submittedName>
        <fullName evidence="3">RE2 protein</fullName>
    </submittedName>
</protein>
<feature type="transmembrane region" description="Helical" evidence="2">
    <location>
        <begin position="2919"/>
        <end position="2939"/>
    </location>
</feature>